<evidence type="ECO:0000313" key="2">
    <source>
        <dbReference type="EMBL" id="EFG08870.1"/>
    </source>
</evidence>
<sequence length="47" mass="5324">MDPYRPVRVNGTGSPAPVPFGMLESVMQRGQGDRRERTHCLLLARDR</sequence>
<dbReference type="AlphaFoldDB" id="B5GT02"/>
<keyword evidence="3" id="KW-1185">Reference proteome</keyword>
<evidence type="ECO:0000256" key="1">
    <source>
        <dbReference type="SAM" id="MobiDB-lite"/>
    </source>
</evidence>
<name>B5GT02_STRCL</name>
<dbReference type="Proteomes" id="UP000002357">
    <property type="component" value="Chromosome"/>
</dbReference>
<gene>
    <name evidence="2" type="ORF">SCLAV_3798</name>
</gene>
<evidence type="ECO:0000313" key="3">
    <source>
        <dbReference type="Proteomes" id="UP000002357"/>
    </source>
</evidence>
<feature type="region of interest" description="Disordered" evidence="1">
    <location>
        <begin position="1"/>
        <end position="20"/>
    </location>
</feature>
<reference evidence="2 3" key="1">
    <citation type="journal article" date="2010" name="Genome Biol. Evol.">
        <title>The sequence of a 1.8-mb bacterial linear plasmid reveals a rich evolutionary reservoir of secondary metabolic pathways.</title>
        <authorList>
            <person name="Medema M.H."/>
            <person name="Trefzer A."/>
            <person name="Kovalchuk A."/>
            <person name="van den Berg M."/>
            <person name="Mueller U."/>
            <person name="Heijne W."/>
            <person name="Wu L."/>
            <person name="Alam M.T."/>
            <person name="Ronning C.M."/>
            <person name="Nierman W.C."/>
            <person name="Bovenberg R.A.L."/>
            <person name="Breitling R."/>
            <person name="Takano E."/>
        </authorList>
    </citation>
    <scope>NUCLEOTIDE SEQUENCE [LARGE SCALE GENOMIC DNA]</scope>
    <source>
        <strain evidence="3">ATCC 27064 / DSM 738 / JCM 4710 / NBRC 13307 / NCIMB 12785 / NRRL 3585 / VKM Ac-602</strain>
    </source>
</reference>
<protein>
    <submittedName>
        <fullName evidence="2">Uncharacterized protein</fullName>
    </submittedName>
</protein>
<proteinExistence type="predicted"/>
<organism evidence="2 3">
    <name type="scientific">Streptomyces clavuligerus</name>
    <dbReference type="NCBI Taxonomy" id="1901"/>
    <lineage>
        <taxon>Bacteria</taxon>
        <taxon>Bacillati</taxon>
        <taxon>Actinomycetota</taxon>
        <taxon>Actinomycetes</taxon>
        <taxon>Kitasatosporales</taxon>
        <taxon>Streptomycetaceae</taxon>
        <taxon>Streptomyces</taxon>
    </lineage>
</organism>
<dbReference type="EMBL" id="CM000913">
    <property type="protein sequence ID" value="EFG08870.1"/>
    <property type="molecule type" value="Genomic_DNA"/>
</dbReference>
<accession>B5GT02</accession>